<evidence type="ECO:0000259" key="7">
    <source>
        <dbReference type="PROSITE" id="PS50824"/>
    </source>
</evidence>
<dbReference type="PROSITE" id="PS50168">
    <property type="entry name" value="DED"/>
    <property type="match status" value="2"/>
</dbReference>
<keyword evidence="10" id="KW-1185">Reference proteome</keyword>
<feature type="domain" description="Pyrin" evidence="7">
    <location>
        <begin position="864"/>
        <end position="953"/>
    </location>
</feature>
<dbReference type="PROSITE" id="PS51830">
    <property type="entry name" value="FIIND"/>
    <property type="match status" value="2"/>
</dbReference>
<feature type="domain" description="FIIND" evidence="8">
    <location>
        <begin position="546"/>
        <end position="837"/>
    </location>
</feature>
<name>A0A669DYB5_ORENI</name>
<feature type="domain" description="DED" evidence="6">
    <location>
        <begin position="872"/>
        <end position="949"/>
    </location>
</feature>
<protein>
    <recommendedName>
        <fullName evidence="11">FIIND domain-containing protein</fullName>
    </recommendedName>
</protein>
<feature type="region of interest" description="Disordered" evidence="5">
    <location>
        <begin position="1290"/>
        <end position="1331"/>
    </location>
</feature>
<dbReference type="Pfam" id="PF23679">
    <property type="entry name" value="UPA-FIIND"/>
    <property type="match status" value="2"/>
</dbReference>
<dbReference type="SUPFAM" id="SSF47986">
    <property type="entry name" value="DEATH domain"/>
    <property type="match status" value="9"/>
</dbReference>
<evidence type="ECO:0000256" key="3">
    <source>
        <dbReference type="ARBA" id="ARBA00022588"/>
    </source>
</evidence>
<dbReference type="PANTHER" id="PTHR46985">
    <property type="entry name" value="NACHT, LRR AND PYD DOMAINS-CONTAINING PROTEIN 1"/>
    <property type="match status" value="1"/>
</dbReference>
<evidence type="ECO:0000256" key="2">
    <source>
        <dbReference type="ARBA" id="ARBA00022490"/>
    </source>
</evidence>
<dbReference type="InterPro" id="IPR051249">
    <property type="entry name" value="NLRP_Inflammasome"/>
</dbReference>
<evidence type="ECO:0000256" key="5">
    <source>
        <dbReference type="SAM" id="MobiDB-lite"/>
    </source>
</evidence>
<evidence type="ECO:0000313" key="10">
    <source>
        <dbReference type="Proteomes" id="UP000005207"/>
    </source>
</evidence>
<feature type="region of interest" description="Disordered" evidence="5">
    <location>
        <begin position="946"/>
        <end position="977"/>
    </location>
</feature>
<dbReference type="InParanoid" id="A0A669DYB5"/>
<dbReference type="InterPro" id="IPR004020">
    <property type="entry name" value="DAPIN"/>
</dbReference>
<reference evidence="9" key="3">
    <citation type="submission" date="2025-09" db="UniProtKB">
        <authorList>
            <consortium name="Ensembl"/>
        </authorList>
    </citation>
    <scope>IDENTIFICATION</scope>
</reference>
<dbReference type="GO" id="GO:0005829">
    <property type="term" value="C:cytosol"/>
    <property type="evidence" value="ECO:0007669"/>
    <property type="project" value="UniProtKB-SubCell"/>
</dbReference>
<feature type="domain" description="DED" evidence="6">
    <location>
        <begin position="339"/>
        <end position="422"/>
    </location>
</feature>
<reference evidence="10" key="1">
    <citation type="submission" date="2012-01" db="EMBL/GenBank/DDBJ databases">
        <title>The Genome Sequence of Oreochromis niloticus (Nile Tilapia).</title>
        <authorList>
            <consortium name="Broad Institute Genome Assembly Team"/>
            <consortium name="Broad Institute Sequencing Platform"/>
            <person name="Di Palma F."/>
            <person name="Johnson J."/>
            <person name="Lander E.S."/>
            <person name="Lindblad-Toh K."/>
        </authorList>
    </citation>
    <scope>NUCLEOTIDE SEQUENCE [LARGE SCALE GENOMIC DNA]</scope>
</reference>
<dbReference type="Pfam" id="PF13553">
    <property type="entry name" value="FIIND"/>
    <property type="match status" value="2"/>
</dbReference>
<feature type="domain" description="Pyrin" evidence="7">
    <location>
        <begin position="334"/>
        <end position="426"/>
    </location>
</feature>
<gene>
    <name evidence="9" type="primary">LOC102081097</name>
</gene>
<accession>A0A669DYB5</accession>
<evidence type="ECO:0000313" key="9">
    <source>
        <dbReference type="Ensembl" id="ENSONIP00000063781.1"/>
    </source>
</evidence>
<keyword evidence="2" id="KW-0963">Cytoplasm</keyword>
<dbReference type="SMART" id="SM01289">
    <property type="entry name" value="PYRIN"/>
    <property type="match status" value="9"/>
</dbReference>
<evidence type="ECO:0000256" key="1">
    <source>
        <dbReference type="ARBA" id="ARBA00004514"/>
    </source>
</evidence>
<evidence type="ECO:0000256" key="4">
    <source>
        <dbReference type="ARBA" id="ARBA00022859"/>
    </source>
</evidence>
<keyword evidence="4" id="KW-0391">Immunity</keyword>
<sequence length="1603" mass="185019">MESLIELLLETLADLSHSEFKDLIQLLWEKADSLIPWRLFEMSDLQDAVFLMVQTFGQQSVEKIIEVLTEMKMTDLAQRLRGSSEPKSKKIQNDSGYKSEKHLDEHLSALIHKVATMAAVKELLLETLESFSYSDLKEFIWFLQFTRFQKGLPQIPLRKIRKHIVHVMVNTCGQQSMEVIKEVFMDMNRSDLVQRLSESSSALKTVKTEKHCVDKSWPALMQKVETMESVIELLLETLAALNDLKFENFKLVLSEIHHQKHSSDIPWIWFMLKDLQDTVFLMVHTYGQKSVEMTVERLKELKETDLAQRLSDCSTETKKKHSVDERRSALIHKMATIAAVKHLLLETLNDLSDEELKKFKRLLQIFFPLGTLSYISWRLSPSSNRADVVNLMMDELGQQSVEVTREVFMYMNRTDLVQKLSESSSASREKHAVDEHGAALLKRKAAMDSVGEIVLETLSCLTQRDLQKFRLLLQLTCFKKELPQMEREYTETKHKLVDQMVDKLGHQSVEVTMEVLTDMNRTDLVLRLSELSKEQEPKRRLKLEQDSSDWTKLEPEVNSTDADEAPTYSLQSAAGHFECRVSGLRWVCKGKTSFQYQFRSWEGHMERMESRQYMPAGPLMDVTVTAGKLNEVHLPHWICIDDIPDILDMFAVVHIDDCGDVVEKVSEVTPTHVKLTEPNFSTIGDIIRSIFSPKISCYMLMYYKPNTSFLKLHVYLIRQDPALEQEIAEKYREKNDETKSDLKFKKIIKHPPDQYLQTERLFSLKADDTSAKIQPEELTLRYNKQNFYEVYVKNPGSELILTLVHTHPADGEPADEPLWKCEIRADDHPESGQAEAAGSSVGAAAVSSLSAEENTVDKHLSAQMQKALTVQSDKERLLEMLEHLEKEELEKFKWLLVELKPIPKSKLEEANICNLVDLMFGAYTQHTVEVTKKVFRKMNRNDLVKKLSDTSSRSKAAGSSAEGFDVEETEKEKHSEDERWPALIHKVETMESVIELLLETLDGLNEQELSKFNKTLRQIHFHKYYSDFSWMPYRGTDLQDTVFLMVQTYGQQSVEKTMEVLKEMKRTDLAQRLSDCSSLPRKKHSVDERRSALIHKVATMAAVKHLHLEYLNILNNDELQDFQRFLRSIFHLRNLLYSSTWLNKLLTRADIVNLMVDELGLQSVEVTRDFFMYMNRTDLVQKLSDSSSASREKHCVDEHGAALLKREKELEAVTQILLETLNEFSQKDLGKFILLLPFTCFKMGLPQIQMNTNRTEDLVDLMVDNLGHQSVEVTMEVLTDMKRPDLMLRLSESSSGRKTERSSELEGCQSMTQDSSDWTKLEPEVNSTDADEAPTYSLQSAAGHFECRVSGLRWVCKGKTSFQYQFRSWEGHMERMESRQYMPAGPLMDVTVTAGKLNEVHLPHWICIDDVPDILDMFAVVHIDDCGDVVEKVSEVTPTHVKLTEPNFSIIAALIRFIFPPKISCYMLMYYQLNTSFLKLHVYLIRQDPALEQEIAEKYREKKDETKSDLKFKKIIKHPPDQYLQTERLFSLKADDTSAKIQPEVKFVKFVLHVDRNLLVDRKHIRPYFSQNDTAALKHTCVFALAESVRGEGHHTRTISCLC</sequence>
<dbReference type="Proteomes" id="UP000005207">
    <property type="component" value="Linkage group LG11"/>
</dbReference>
<dbReference type="Ensembl" id="ENSONIT00000044936.1">
    <property type="protein sequence ID" value="ENSONIP00000063781.1"/>
    <property type="gene ID" value="ENSONIG00000027994.1"/>
</dbReference>
<proteinExistence type="predicted"/>
<evidence type="ECO:0000259" key="6">
    <source>
        <dbReference type="PROSITE" id="PS50168"/>
    </source>
</evidence>
<dbReference type="PANTHER" id="PTHR46985:SF2">
    <property type="entry name" value="APOPTOSIS-ASSOCIATED SPECK-LIKE PROTEIN CONTAINING A CARD"/>
    <property type="match status" value="1"/>
</dbReference>
<dbReference type="GO" id="GO:0042981">
    <property type="term" value="P:regulation of apoptotic process"/>
    <property type="evidence" value="ECO:0007669"/>
    <property type="project" value="InterPro"/>
</dbReference>
<dbReference type="GeneTree" id="ENSGT01100000263761"/>
<dbReference type="Gene3D" id="1.10.533.10">
    <property type="entry name" value="Death Domain, Fas"/>
    <property type="match status" value="9"/>
</dbReference>
<dbReference type="InterPro" id="IPR011029">
    <property type="entry name" value="DEATH-like_dom_sf"/>
</dbReference>
<dbReference type="GO" id="GO:0045087">
    <property type="term" value="P:innate immune response"/>
    <property type="evidence" value="ECO:0007669"/>
    <property type="project" value="UniProtKB-KW"/>
</dbReference>
<organism evidence="9 10">
    <name type="scientific">Oreochromis niloticus</name>
    <name type="common">Nile tilapia</name>
    <name type="synonym">Tilapia nilotica</name>
    <dbReference type="NCBI Taxonomy" id="8128"/>
    <lineage>
        <taxon>Eukaryota</taxon>
        <taxon>Metazoa</taxon>
        <taxon>Chordata</taxon>
        <taxon>Craniata</taxon>
        <taxon>Vertebrata</taxon>
        <taxon>Euteleostomi</taxon>
        <taxon>Actinopterygii</taxon>
        <taxon>Neopterygii</taxon>
        <taxon>Teleostei</taxon>
        <taxon>Neoteleostei</taxon>
        <taxon>Acanthomorphata</taxon>
        <taxon>Ovalentaria</taxon>
        <taxon>Cichlomorphae</taxon>
        <taxon>Cichliformes</taxon>
        <taxon>Cichlidae</taxon>
        <taxon>African cichlids</taxon>
        <taxon>Pseudocrenilabrinae</taxon>
        <taxon>Oreochromini</taxon>
        <taxon>Oreochromis</taxon>
    </lineage>
</organism>
<evidence type="ECO:0000259" key="8">
    <source>
        <dbReference type="PROSITE" id="PS51830"/>
    </source>
</evidence>
<reference evidence="9" key="2">
    <citation type="submission" date="2025-08" db="UniProtKB">
        <authorList>
            <consortium name="Ensembl"/>
        </authorList>
    </citation>
    <scope>IDENTIFICATION</scope>
</reference>
<dbReference type="InterPro" id="IPR025307">
    <property type="entry name" value="FIIND_dom"/>
</dbReference>
<comment type="subcellular location">
    <subcellularLocation>
        <location evidence="1">Cytoplasm</location>
        <location evidence="1">Cytosol</location>
    </subcellularLocation>
</comment>
<feature type="region of interest" description="Disordered" evidence="5">
    <location>
        <begin position="536"/>
        <end position="563"/>
    </location>
</feature>
<feature type="domain" description="FIIND" evidence="8">
    <location>
        <begin position="1314"/>
        <end position="1603"/>
    </location>
</feature>
<evidence type="ECO:0008006" key="11">
    <source>
        <dbReference type="Google" id="ProtNLM"/>
    </source>
</evidence>
<dbReference type="Pfam" id="PF02758">
    <property type="entry name" value="PYRIN"/>
    <property type="match status" value="9"/>
</dbReference>
<keyword evidence="3" id="KW-0399">Innate immunity</keyword>
<feature type="compositionally biased region" description="Basic and acidic residues" evidence="5">
    <location>
        <begin position="1295"/>
        <end position="1304"/>
    </location>
</feature>
<dbReference type="InterPro" id="IPR001875">
    <property type="entry name" value="DED_dom"/>
</dbReference>
<feature type="compositionally biased region" description="Basic and acidic residues" evidence="5">
    <location>
        <begin position="536"/>
        <end position="555"/>
    </location>
</feature>
<dbReference type="PROSITE" id="PS50824">
    <property type="entry name" value="DAPIN"/>
    <property type="match status" value="2"/>
</dbReference>